<comment type="caution">
    <text evidence="1">The sequence shown here is derived from an EMBL/GenBank/DDBJ whole genome shotgun (WGS) entry which is preliminary data.</text>
</comment>
<evidence type="ECO:0000313" key="1">
    <source>
        <dbReference type="EMBL" id="TXE05560.1"/>
    </source>
</evidence>
<accession>A0A5C7A9Y9</accession>
<dbReference type="Proteomes" id="UP000321935">
    <property type="component" value="Unassembled WGS sequence"/>
</dbReference>
<name>A0A5C7A9Y9_9BACT</name>
<proteinExistence type="predicted"/>
<evidence type="ECO:0000313" key="2">
    <source>
        <dbReference type="Proteomes" id="UP000321935"/>
    </source>
</evidence>
<dbReference type="OrthoDB" id="2575320at2"/>
<gene>
    <name evidence="1" type="ORF">ESV85_17860</name>
</gene>
<reference evidence="1 2" key="1">
    <citation type="submission" date="2019-08" db="EMBL/GenBank/DDBJ databases">
        <title>Genomes sequence of Algoriphagus aquimarinus ACAM450.</title>
        <authorList>
            <person name="Bowman J.P."/>
        </authorList>
    </citation>
    <scope>NUCLEOTIDE SEQUENCE [LARGE SCALE GENOMIC DNA]</scope>
    <source>
        <strain evidence="1 2">ACAM 450</strain>
    </source>
</reference>
<dbReference type="EMBL" id="VORW01000018">
    <property type="protein sequence ID" value="TXE05560.1"/>
    <property type="molecule type" value="Genomic_DNA"/>
</dbReference>
<protein>
    <submittedName>
        <fullName evidence="1">Uncharacterized protein</fullName>
    </submittedName>
</protein>
<sequence>MPEKSTHVDIELWLNKEIIPRQNSLKAIFWEILGEVGNSVDPESLKQIHPASLGAKLSKGNDLLGYPYQVLDLIRDFDRKEGLNIRVLNWFGHGLFLFILLGKNHPKAPFEQLRKNDWAFDLSPTPWEYPETLRKGAFTNSPTSGDFKKSTFYQWHKPIQISGEKIAIEDKILDELKKLIFLLC</sequence>
<dbReference type="AlphaFoldDB" id="A0A5C7A9Y9"/>
<dbReference type="RefSeq" id="WP_146920022.1">
    <property type="nucleotide sequence ID" value="NZ_VORW01000018.1"/>
</dbReference>
<organism evidence="1 2">
    <name type="scientific">Algoriphagus aquimarinus</name>
    <dbReference type="NCBI Taxonomy" id="237018"/>
    <lineage>
        <taxon>Bacteria</taxon>
        <taxon>Pseudomonadati</taxon>
        <taxon>Bacteroidota</taxon>
        <taxon>Cytophagia</taxon>
        <taxon>Cytophagales</taxon>
        <taxon>Cyclobacteriaceae</taxon>
        <taxon>Algoriphagus</taxon>
    </lineage>
</organism>